<feature type="transmembrane region" description="Helical" evidence="2">
    <location>
        <begin position="203"/>
        <end position="224"/>
    </location>
</feature>
<dbReference type="OrthoDB" id="952449at2"/>
<feature type="coiled-coil region" evidence="1">
    <location>
        <begin position="422"/>
        <end position="532"/>
    </location>
</feature>
<name>A0A239DDH3_9BACT</name>
<keyword evidence="4" id="KW-1185">Reference proteome</keyword>
<gene>
    <name evidence="3" type="ORF">SAMN06296052_104163</name>
</gene>
<protein>
    <recommendedName>
        <fullName evidence="5">Chromosome segregation ATPase</fullName>
    </recommendedName>
</protein>
<organism evidence="3 4">
    <name type="scientific">Pontibacter ummariensis</name>
    <dbReference type="NCBI Taxonomy" id="1610492"/>
    <lineage>
        <taxon>Bacteria</taxon>
        <taxon>Pseudomonadati</taxon>
        <taxon>Bacteroidota</taxon>
        <taxon>Cytophagia</taxon>
        <taxon>Cytophagales</taxon>
        <taxon>Hymenobacteraceae</taxon>
        <taxon>Pontibacter</taxon>
    </lineage>
</organism>
<reference evidence="4" key="1">
    <citation type="submission" date="2017-06" db="EMBL/GenBank/DDBJ databases">
        <authorList>
            <person name="Varghese N."/>
            <person name="Submissions S."/>
        </authorList>
    </citation>
    <scope>NUCLEOTIDE SEQUENCE [LARGE SCALE GENOMIC DNA]</scope>
    <source>
        <strain evidence="4">NKM1</strain>
    </source>
</reference>
<accession>A0A239DDH3</accession>
<dbReference type="EMBL" id="FZOQ01000004">
    <property type="protein sequence ID" value="SNS29961.1"/>
    <property type="molecule type" value="Genomic_DNA"/>
</dbReference>
<keyword evidence="2" id="KW-0812">Transmembrane</keyword>
<keyword evidence="2" id="KW-1133">Transmembrane helix</keyword>
<evidence type="ECO:0000256" key="2">
    <source>
        <dbReference type="SAM" id="Phobius"/>
    </source>
</evidence>
<proteinExistence type="predicted"/>
<evidence type="ECO:0000313" key="3">
    <source>
        <dbReference type="EMBL" id="SNS29961.1"/>
    </source>
</evidence>
<evidence type="ECO:0008006" key="5">
    <source>
        <dbReference type="Google" id="ProtNLM"/>
    </source>
</evidence>
<keyword evidence="2" id="KW-0472">Membrane</keyword>
<evidence type="ECO:0000256" key="1">
    <source>
        <dbReference type="SAM" id="Coils"/>
    </source>
</evidence>
<evidence type="ECO:0000313" key="4">
    <source>
        <dbReference type="Proteomes" id="UP000198432"/>
    </source>
</evidence>
<dbReference type="RefSeq" id="WP_089318346.1">
    <property type="nucleotide sequence ID" value="NZ_FZOQ01000004.1"/>
</dbReference>
<dbReference type="Proteomes" id="UP000198432">
    <property type="component" value="Unassembled WGS sequence"/>
</dbReference>
<keyword evidence="1" id="KW-0175">Coiled coil</keyword>
<feature type="coiled-coil region" evidence="1">
    <location>
        <begin position="52"/>
        <end position="148"/>
    </location>
</feature>
<sequence length="826" mass="90488">MADEQNRSVMLRIDINEGEYRKKIISLQKDILQTKKEEQQLAKAIKESGEASDEQIEKQVELKAKLKDLNKEQRLAQATLEAKTRADKAAAGSMEQMSLALSEMKKEYRALSKEERESELGKKMQQDMKALNDELKDLEQSYGQFGRSVGDYTGGILQAVDGTGLLATITDKATQAQQAYQATLTLTKNALGGNISMLKAFKLAMAATGIGAVVLLLGGLVSWLTRTQEGIDKVNQVTKSITTVLGFLGDRLSDVGKATIDWFKDIHDLGDFLEKLGTEIIGNVTTRLKGFLTIWEGFKSGDTTKIQDGIAQVSLGIENATAKAKGFAKEVGNVAVEAARIEKEFQRIEKAEIALNKERSKSRREIKELNFIVEDQTKTEKERAAAAEKALAIEQGLLQKQIKLQQDKVAAIRAEQKLTYNGNDEDRALAEAEAALDELQESSLEMQTTMNNKLNQLNKEAVAKRVALAKELSEKEQEERKRRIEDEKAGLELLVLQTAEGSKERLEAKLELAKKEMEIELSNKELTERQKQVIQARFDQQELAARKEFAEKLVAVAKETAEKEAAARKLHAEQILQEAQANVERNVAQRQYEADRKAEIAQAEFETVSMLAGSLGDIAQLMANQSEESANFQKALALFQIGIASAEAITKGIAASQDVPFPGNLVAMASTIATVTANLLRAKQLLSSGDAPQAPQFYEGGYTGDGAPTAVAGIVHKGEYVLTAKMVKQNPELVEKLERMRTQRGVTAHRIEAAGLRGYATGGLVTGPTYQLPAATREFLAGAPAPAIDYDRLARAMAKLPAPVTRISDIKGSLAKDVKTNTIANQ</sequence>
<dbReference type="AlphaFoldDB" id="A0A239DDH3"/>